<proteinExistence type="predicted"/>
<reference evidence="1 2" key="1">
    <citation type="submission" date="2017-06" db="EMBL/GenBank/DDBJ databases">
        <title>Genome sequencing of Fusobacterium nucleatum subsp. polymorphum KCOM 1275 (=ChDC F310).</title>
        <authorList>
            <person name="Kook J.-K."/>
            <person name="Park S.-N."/>
            <person name="Lim Y.K."/>
            <person name="Roh H."/>
        </authorList>
    </citation>
    <scope>NUCLEOTIDE SEQUENCE [LARGE SCALE GENOMIC DNA]</scope>
    <source>
        <strain evidence="1 2">KCOM 1275</strain>
    </source>
</reference>
<protein>
    <recommendedName>
        <fullName evidence="3">Preprotein translocase subunit SecB</fullName>
    </recommendedName>
</protein>
<dbReference type="Proteomes" id="UP000197638">
    <property type="component" value="Chromosome"/>
</dbReference>
<evidence type="ECO:0000313" key="2">
    <source>
        <dbReference type="Proteomes" id="UP000197638"/>
    </source>
</evidence>
<dbReference type="EMBL" id="CP022123">
    <property type="protein sequence ID" value="ASG29053.1"/>
    <property type="molecule type" value="Genomic_DNA"/>
</dbReference>
<gene>
    <name evidence="1" type="ORF">CBG61_09220</name>
</gene>
<dbReference type="Gene3D" id="3.10.420.10">
    <property type="entry name" value="SecB-like"/>
    <property type="match status" value="1"/>
</dbReference>
<evidence type="ECO:0000313" key="1">
    <source>
        <dbReference type="EMBL" id="ASG29053.1"/>
    </source>
</evidence>
<evidence type="ECO:0008006" key="3">
    <source>
        <dbReference type="Google" id="ProtNLM"/>
    </source>
</evidence>
<dbReference type="InterPro" id="IPR035958">
    <property type="entry name" value="SecB-like_sf"/>
</dbReference>
<accession>A0A241Q2K9</accession>
<name>A0A241Q2K9_FUSNP</name>
<organism evidence="1 2">
    <name type="scientific">Fusobacterium nucleatum subsp. polymorphum</name>
    <name type="common">Fusobacterium polymorphum</name>
    <dbReference type="NCBI Taxonomy" id="76857"/>
    <lineage>
        <taxon>Bacteria</taxon>
        <taxon>Fusobacteriati</taxon>
        <taxon>Fusobacteriota</taxon>
        <taxon>Fusobacteriia</taxon>
        <taxon>Fusobacteriales</taxon>
        <taxon>Fusobacteriaceae</taxon>
        <taxon>Fusobacterium</taxon>
    </lineage>
</organism>
<dbReference type="AlphaFoldDB" id="A0A241Q2K9"/>
<sequence length="140" mass="16896">MEKNEYLRFYKYEIDQIIYEINKKFDISRNAETIPKFAFHCVFSPENKKKCNIIIGIKYEEEENHPFLMNLVIRGFFEISERKFLINAFAILFPYLRSVITDITKASLIPIILPTINVQNLLEERLEYLELDYNKYRELI</sequence>
<dbReference type="RefSeq" id="WP_088765278.1">
    <property type="nucleotide sequence ID" value="NZ_CP022123.1"/>
</dbReference>
<dbReference type="SUPFAM" id="SSF54611">
    <property type="entry name" value="SecB-like"/>
    <property type="match status" value="1"/>
</dbReference>